<organism evidence="1 2">
    <name type="scientific">Candidatus Kurthia intestinigallinarum</name>
    <dbReference type="NCBI Taxonomy" id="1562256"/>
    <lineage>
        <taxon>Bacteria</taxon>
        <taxon>Bacillati</taxon>
        <taxon>Bacillota</taxon>
        <taxon>Bacilli</taxon>
        <taxon>Bacillales</taxon>
        <taxon>Caryophanaceae</taxon>
        <taxon>Kurthia</taxon>
    </lineage>
</organism>
<dbReference type="EMBL" id="JTFC01000031">
    <property type="protein sequence ID" value="RUS55507.1"/>
    <property type="molecule type" value="Genomic_DNA"/>
</dbReference>
<dbReference type="OrthoDB" id="9946911at2"/>
<evidence type="ECO:0000313" key="1">
    <source>
        <dbReference type="EMBL" id="RUS55507.1"/>
    </source>
</evidence>
<accession>A0A433RTL3</accession>
<dbReference type="Proteomes" id="UP000288623">
    <property type="component" value="Unassembled WGS sequence"/>
</dbReference>
<dbReference type="Gene3D" id="1.25.40.10">
    <property type="entry name" value="Tetratricopeptide repeat domain"/>
    <property type="match status" value="1"/>
</dbReference>
<dbReference type="AlphaFoldDB" id="A0A433RTL3"/>
<gene>
    <name evidence="1" type="ORF">QI30_11275</name>
</gene>
<name>A0A433RTL3_9BACL</name>
<dbReference type="SUPFAM" id="SSF48452">
    <property type="entry name" value="TPR-like"/>
    <property type="match status" value="1"/>
</dbReference>
<comment type="caution">
    <text evidence="1">The sequence shown here is derived from an EMBL/GenBank/DDBJ whole genome shotgun (WGS) entry which is preliminary data.</text>
</comment>
<keyword evidence="2" id="KW-1185">Reference proteome</keyword>
<proteinExistence type="predicted"/>
<dbReference type="RefSeq" id="WP_126990846.1">
    <property type="nucleotide sequence ID" value="NZ_JTFC01000031.1"/>
</dbReference>
<protein>
    <submittedName>
        <fullName evidence="1">Uncharacterized protein</fullName>
    </submittedName>
</protein>
<sequence length="448" mass="52271">MQTKEYEKIIQSLEQLFCEGAYEQAKNQACHYYQLAAEEKNDFVELHMLRYMMMASSNLGQYEILLHFFERYEYLCHELDDEQSKLFLNLYLTFIYNYQGYYEQSMYVLKRACRMALKKKNQLAIVESFSNACHTATLLKDYSHAIQYALIGMAHLSDDIKHPILAMRIEMNLSEALIYDGQLTLAQRYIQRNRTIIEEPCYTPFASDQATYYRLKALLAQQDQQLLAAKVYLKQALAILLRNSHMADLVNVIHANLLLAKTCADDTYASAMDHVLTTLTTNTYHQRIDDITTLNVQRHVKRDKMATQLFDDAMGSYRAKGVFQIVNDWLAQHDHVDCAVMTIDTLDEKDARFQQLIQQIHLLMANQHSMVGFNYQQILLFWRNQPRTHITAQLLQIEQLIQSNGLVATIGQSSSNNDTIYAKELHNFAYAQLYYMRELNTQINMEQN</sequence>
<reference evidence="1 2" key="1">
    <citation type="submission" date="2014-11" db="EMBL/GenBank/DDBJ databases">
        <title>Genome sequence and analysis of novel Kurthia sp.</title>
        <authorList>
            <person name="Lawson J.N."/>
            <person name="Gonzalez J.E."/>
            <person name="Rinauldi L."/>
            <person name="Xuan Z."/>
            <person name="Firman A."/>
            <person name="Shaddox L."/>
            <person name="Trudeau A."/>
            <person name="Shah S."/>
            <person name="Reiman D."/>
        </authorList>
    </citation>
    <scope>NUCLEOTIDE SEQUENCE [LARGE SCALE GENOMIC DNA]</scope>
    <source>
        <strain evidence="1 2">3B1D</strain>
    </source>
</reference>
<evidence type="ECO:0000313" key="2">
    <source>
        <dbReference type="Proteomes" id="UP000288623"/>
    </source>
</evidence>
<dbReference type="InterPro" id="IPR011990">
    <property type="entry name" value="TPR-like_helical_dom_sf"/>
</dbReference>